<dbReference type="Proteomes" id="UP000719500">
    <property type="component" value="Unassembled WGS sequence"/>
</dbReference>
<dbReference type="Gene3D" id="3.40.50.720">
    <property type="entry name" value="NAD(P)-binding Rossmann-like Domain"/>
    <property type="match status" value="2"/>
</dbReference>
<dbReference type="Pfam" id="PF02826">
    <property type="entry name" value="2-Hacid_dh_C"/>
    <property type="match status" value="1"/>
</dbReference>
<dbReference type="CDD" id="cd05300">
    <property type="entry name" value="2-Hacid_dh_1"/>
    <property type="match status" value="1"/>
</dbReference>
<comment type="caution">
    <text evidence="4">The sequence shown here is derived from an EMBL/GenBank/DDBJ whole genome shotgun (WGS) entry which is preliminary data.</text>
</comment>
<dbReference type="EMBL" id="JACSNX010000007">
    <property type="protein sequence ID" value="MBM6851158.1"/>
    <property type="molecule type" value="Genomic_DNA"/>
</dbReference>
<feature type="domain" description="D-isomer specific 2-hydroxyacid dehydrogenase NAD-binding" evidence="3">
    <location>
        <begin position="110"/>
        <end position="284"/>
    </location>
</feature>
<evidence type="ECO:0000259" key="3">
    <source>
        <dbReference type="Pfam" id="PF02826"/>
    </source>
</evidence>
<name>A0ABS2FUP7_9FIRM</name>
<evidence type="ECO:0000256" key="2">
    <source>
        <dbReference type="ARBA" id="ARBA00023027"/>
    </source>
</evidence>
<accession>A0ABS2FUP7</accession>
<keyword evidence="5" id="KW-1185">Reference proteome</keyword>
<dbReference type="PANTHER" id="PTHR43333">
    <property type="entry name" value="2-HACID_DH_C DOMAIN-CONTAINING PROTEIN"/>
    <property type="match status" value="1"/>
</dbReference>
<dbReference type="PANTHER" id="PTHR43333:SF1">
    <property type="entry name" value="D-ISOMER SPECIFIC 2-HYDROXYACID DEHYDROGENASE NAD-BINDING DOMAIN-CONTAINING PROTEIN"/>
    <property type="match status" value="1"/>
</dbReference>
<dbReference type="SUPFAM" id="SSF51735">
    <property type="entry name" value="NAD(P)-binding Rossmann-fold domains"/>
    <property type="match status" value="1"/>
</dbReference>
<reference evidence="4 5" key="1">
    <citation type="journal article" date="2021" name="Sci. Rep.">
        <title>The distribution of antibiotic resistance genes in chicken gut microbiota commensals.</title>
        <authorList>
            <person name="Juricova H."/>
            <person name="Matiasovicova J."/>
            <person name="Kubasova T."/>
            <person name="Cejkova D."/>
            <person name="Rychlik I."/>
        </authorList>
    </citation>
    <scope>NUCLEOTIDE SEQUENCE [LARGE SCALE GENOMIC DNA]</scope>
    <source>
        <strain evidence="4 5">An411</strain>
    </source>
</reference>
<keyword evidence="2" id="KW-0520">NAD</keyword>
<dbReference type="InterPro" id="IPR036291">
    <property type="entry name" value="NAD(P)-bd_dom_sf"/>
</dbReference>
<organism evidence="4 5">
    <name type="scientific">Oscillibacter valericigenes</name>
    <dbReference type="NCBI Taxonomy" id="351091"/>
    <lineage>
        <taxon>Bacteria</taxon>
        <taxon>Bacillati</taxon>
        <taxon>Bacillota</taxon>
        <taxon>Clostridia</taxon>
        <taxon>Eubacteriales</taxon>
        <taxon>Oscillospiraceae</taxon>
        <taxon>Oscillibacter</taxon>
    </lineage>
</organism>
<gene>
    <name evidence="4" type="ORF">H9X91_06855</name>
</gene>
<proteinExistence type="predicted"/>
<sequence>MSRDICVYLEFLTEGHKAQIRETARRTGFVPHFFTLDQFEEAKACLQHCKVLYAHSADLLRTAPASLRWYCCSFAGVDLYCKDPALFANPDCLLTNSNVYGVTIAEHVVMVTLMLLRRMPEYAVIMGQRSWSNQLPVRSIRDNEFTILGTGDIGRNVAERLRGMGAAKITGLSRSGRPHPAFDEVRPISDLDDVLPRTKILVMALPSTPDTIHILNRERIALLPADAYVINVGRGTALDQTALAEALNGGKLAGAALDVMDPEPLPKDDPLWDARNIILTPHVSGNMTLGYTCDENVARFCADLENYAAGRPLAGLVDRALGY</sequence>
<protein>
    <submittedName>
        <fullName evidence="4">D-2-hydroxyacid dehydrogenase</fullName>
    </submittedName>
</protein>
<evidence type="ECO:0000313" key="5">
    <source>
        <dbReference type="Proteomes" id="UP000719500"/>
    </source>
</evidence>
<keyword evidence="1" id="KW-0560">Oxidoreductase</keyword>
<evidence type="ECO:0000256" key="1">
    <source>
        <dbReference type="ARBA" id="ARBA00023002"/>
    </source>
</evidence>
<dbReference type="InterPro" id="IPR006140">
    <property type="entry name" value="D-isomer_DH_NAD-bd"/>
</dbReference>
<evidence type="ECO:0000313" key="4">
    <source>
        <dbReference type="EMBL" id="MBM6851158.1"/>
    </source>
</evidence>
<dbReference type="RefSeq" id="WP_204803817.1">
    <property type="nucleotide sequence ID" value="NZ_JACSNX010000007.1"/>
</dbReference>